<proteinExistence type="predicted"/>
<dbReference type="RefSeq" id="WP_087648044.1">
    <property type="nucleotide sequence ID" value="NZ_FCON02000101.1"/>
</dbReference>
<protein>
    <submittedName>
        <fullName evidence="1">Uncharacterized protein</fullName>
    </submittedName>
</protein>
<accession>A0A158KJG5</accession>
<keyword evidence="2" id="KW-1185">Reference proteome</keyword>
<gene>
    <name evidence="1" type="ORF">AWB68_06071</name>
</gene>
<dbReference type="OrthoDB" id="9106388at2"/>
<evidence type="ECO:0000313" key="2">
    <source>
        <dbReference type="Proteomes" id="UP000054770"/>
    </source>
</evidence>
<evidence type="ECO:0000313" key="1">
    <source>
        <dbReference type="EMBL" id="SAL81247.1"/>
    </source>
</evidence>
<dbReference type="EMBL" id="FCON02000101">
    <property type="protein sequence ID" value="SAL81247.1"/>
    <property type="molecule type" value="Genomic_DNA"/>
</dbReference>
<dbReference type="Proteomes" id="UP000054770">
    <property type="component" value="Unassembled WGS sequence"/>
</dbReference>
<name>A0A158KJG5_9BURK</name>
<reference evidence="1" key="1">
    <citation type="submission" date="2016-01" db="EMBL/GenBank/DDBJ databases">
        <authorList>
            <person name="Peeters C."/>
        </authorList>
    </citation>
    <scope>NUCLEOTIDE SEQUENCE [LARGE SCALE GENOMIC DNA]</scope>
    <source>
        <strain evidence="1">LMG 22940</strain>
    </source>
</reference>
<comment type="caution">
    <text evidence="1">The sequence shown here is derived from an EMBL/GenBank/DDBJ whole genome shotgun (WGS) entry which is preliminary data.</text>
</comment>
<dbReference type="AlphaFoldDB" id="A0A158KJG5"/>
<organism evidence="1 2">
    <name type="scientific">Caballeronia choica</name>
    <dbReference type="NCBI Taxonomy" id="326476"/>
    <lineage>
        <taxon>Bacteria</taxon>
        <taxon>Pseudomonadati</taxon>
        <taxon>Pseudomonadota</taxon>
        <taxon>Betaproteobacteria</taxon>
        <taxon>Burkholderiales</taxon>
        <taxon>Burkholderiaceae</taxon>
        <taxon>Caballeronia</taxon>
    </lineage>
</organism>
<sequence>MDMVLPPHRVLLSALVHGSYDDEARERIRRLFHSPLGVYVSHASRDHAELRVEFDVASEDLAFTIRTLRQVLPEAAVEEIRPLITTISA</sequence>